<keyword evidence="1" id="KW-0880">Kelch repeat</keyword>
<keyword evidence="5" id="KW-0732">Signal</keyword>
<keyword evidence="4" id="KW-1133">Transmembrane helix</keyword>
<feature type="transmembrane region" description="Helical" evidence="4">
    <location>
        <begin position="399"/>
        <end position="423"/>
    </location>
</feature>
<comment type="caution">
    <text evidence="6">The sequence shown here is derived from an EMBL/GenBank/DDBJ whole genome shotgun (WGS) entry which is preliminary data.</text>
</comment>
<organism evidence="6 7">
    <name type="scientific">Rhizophagus irregularis (strain DAOM 197198w)</name>
    <name type="common">Glomus intraradices</name>
    <dbReference type="NCBI Taxonomy" id="1432141"/>
    <lineage>
        <taxon>Eukaryota</taxon>
        <taxon>Fungi</taxon>
        <taxon>Fungi incertae sedis</taxon>
        <taxon>Mucoromycota</taxon>
        <taxon>Glomeromycotina</taxon>
        <taxon>Glomeromycetes</taxon>
        <taxon>Glomerales</taxon>
        <taxon>Glomeraceae</taxon>
        <taxon>Rhizophagus</taxon>
    </lineage>
</organism>
<evidence type="ECO:0000256" key="1">
    <source>
        <dbReference type="ARBA" id="ARBA00022441"/>
    </source>
</evidence>
<protein>
    <submittedName>
        <fullName evidence="6">Kel2p</fullName>
    </submittedName>
</protein>
<evidence type="ECO:0000256" key="3">
    <source>
        <dbReference type="SAM" id="MobiDB-lite"/>
    </source>
</evidence>
<dbReference type="PANTHER" id="PTHR46093">
    <property type="entry name" value="ACYL-COA-BINDING DOMAIN-CONTAINING PROTEIN 5"/>
    <property type="match status" value="1"/>
</dbReference>
<gene>
    <name evidence="6" type="ORF">RirG_200800</name>
</gene>
<keyword evidence="2" id="KW-0677">Repeat</keyword>
<dbReference type="Gene3D" id="2.120.10.80">
    <property type="entry name" value="Kelch-type beta propeller"/>
    <property type="match status" value="2"/>
</dbReference>
<name>A0A015IV46_RHIIW</name>
<dbReference type="Proteomes" id="UP000022910">
    <property type="component" value="Unassembled WGS sequence"/>
</dbReference>
<dbReference type="InterPro" id="IPR015915">
    <property type="entry name" value="Kelch-typ_b-propeller"/>
</dbReference>
<keyword evidence="4" id="KW-0472">Membrane</keyword>
<dbReference type="PANTHER" id="PTHR46093:SF18">
    <property type="entry name" value="FIBRONECTIN TYPE-III DOMAIN-CONTAINING PROTEIN"/>
    <property type="match status" value="1"/>
</dbReference>
<evidence type="ECO:0000313" key="6">
    <source>
        <dbReference type="EMBL" id="EXX58115.1"/>
    </source>
</evidence>
<reference evidence="6 7" key="1">
    <citation type="submission" date="2014-02" db="EMBL/GenBank/DDBJ databases">
        <title>Single nucleus genome sequencing reveals high similarity among nuclei of an endomycorrhizal fungus.</title>
        <authorList>
            <person name="Lin K."/>
            <person name="Geurts R."/>
            <person name="Zhang Z."/>
            <person name="Limpens E."/>
            <person name="Saunders D.G."/>
            <person name="Mu D."/>
            <person name="Pang E."/>
            <person name="Cao H."/>
            <person name="Cha H."/>
            <person name="Lin T."/>
            <person name="Zhou Q."/>
            <person name="Shang Y."/>
            <person name="Li Y."/>
            <person name="Ivanov S."/>
            <person name="Sharma T."/>
            <person name="Velzen R.V."/>
            <person name="Ruijter N.D."/>
            <person name="Aanen D.K."/>
            <person name="Win J."/>
            <person name="Kamoun S."/>
            <person name="Bisseling T."/>
            <person name="Huang S."/>
        </authorList>
    </citation>
    <scope>NUCLEOTIDE SEQUENCE [LARGE SCALE GENOMIC DNA]</scope>
    <source>
        <strain evidence="7">DAOM197198w</strain>
    </source>
</reference>
<dbReference type="HOGENOM" id="CLU_019030_2_0_1"/>
<feature type="chain" id="PRO_5001475189" evidence="5">
    <location>
        <begin position="22"/>
        <end position="434"/>
    </location>
</feature>
<dbReference type="AlphaFoldDB" id="A0A015IV46"/>
<evidence type="ECO:0000256" key="4">
    <source>
        <dbReference type="SAM" id="Phobius"/>
    </source>
</evidence>
<proteinExistence type="predicted"/>
<feature type="signal peptide" evidence="5">
    <location>
        <begin position="1"/>
        <end position="21"/>
    </location>
</feature>
<dbReference type="SUPFAM" id="SSF117281">
    <property type="entry name" value="Kelch motif"/>
    <property type="match status" value="1"/>
</dbReference>
<dbReference type="Pfam" id="PF24681">
    <property type="entry name" value="Kelch_KLHDC2_KLHL20_DRC7"/>
    <property type="match status" value="1"/>
</dbReference>
<sequence length="434" mass="49035">MLQKSLANIIILLYLFQLINCQTKFYEPRQRFGHTAAVLDDNKLYMFGGYDMTSSIEYLLGKEFFYIDFSTPFNTKELTWEDLSDYYTLPSHAFSATVKSNRNNNTLFLYGGIIESTAETLVYRYDTQSNAWSTPTITGINNIRKRDLIGIIDNNGKMYLWSGMKVINEKNTNYVNDMLILDTINLSWGQGSTIGAPTARGNYGAILLPNNNIIYMGGYNGEELTLKQVYLYDIINDNWSIKTTSGIVPSGRSGFSAVLGLDGQRIIIFGGTTTVARNNLTIEDSLYELNLINFEWRIPKISGQIPKSRMYHKANVIEKYMVVSFGFGYDPPIESDILLLDISNNNEYIWTYNFVPSYNPDPSSLPSSSIEQSSSPTQSSSPSHSVNLLSAQQSEKSSLTMIVSIVGSLFAGTILLFGCFFIYRWIKIKREQKN</sequence>
<dbReference type="EMBL" id="JEMT01027018">
    <property type="protein sequence ID" value="EXX58115.1"/>
    <property type="molecule type" value="Genomic_DNA"/>
</dbReference>
<dbReference type="OrthoDB" id="432528at2759"/>
<keyword evidence="4" id="KW-0812">Transmembrane</keyword>
<evidence type="ECO:0000256" key="2">
    <source>
        <dbReference type="ARBA" id="ARBA00022737"/>
    </source>
</evidence>
<keyword evidence="7" id="KW-1185">Reference proteome</keyword>
<evidence type="ECO:0000313" key="7">
    <source>
        <dbReference type="Proteomes" id="UP000022910"/>
    </source>
</evidence>
<evidence type="ECO:0000256" key="5">
    <source>
        <dbReference type="SAM" id="SignalP"/>
    </source>
</evidence>
<feature type="region of interest" description="Disordered" evidence="3">
    <location>
        <begin position="363"/>
        <end position="386"/>
    </location>
</feature>
<accession>A0A015IV46</accession>